<dbReference type="SUPFAM" id="SSF53335">
    <property type="entry name" value="S-adenosyl-L-methionine-dependent methyltransferases"/>
    <property type="match status" value="1"/>
</dbReference>
<dbReference type="GO" id="GO:0032259">
    <property type="term" value="P:methylation"/>
    <property type="evidence" value="ECO:0007669"/>
    <property type="project" value="UniProtKB-KW"/>
</dbReference>
<name>A0A0G2G8K6_PHACM</name>
<gene>
    <name evidence="1" type="ORF">UCRPC4_g06969</name>
</gene>
<dbReference type="InterPro" id="IPR029063">
    <property type="entry name" value="SAM-dependent_MTases_sf"/>
</dbReference>
<reference evidence="1 2" key="2">
    <citation type="submission" date="2015-05" db="EMBL/GenBank/DDBJ databases">
        <authorList>
            <person name="Morales-Cruz A."/>
            <person name="Amrine K.C."/>
            <person name="Cantu D."/>
        </authorList>
    </citation>
    <scope>NUCLEOTIDE SEQUENCE [LARGE SCALE GENOMIC DNA]</scope>
    <source>
        <strain evidence="1">UCRPC4</strain>
    </source>
</reference>
<dbReference type="Proteomes" id="UP000053317">
    <property type="component" value="Unassembled WGS sequence"/>
</dbReference>
<evidence type="ECO:0000313" key="1">
    <source>
        <dbReference type="EMBL" id="KKY13500.1"/>
    </source>
</evidence>
<proteinExistence type="predicted"/>
<keyword evidence="2" id="KW-1185">Reference proteome</keyword>
<organism evidence="1 2">
    <name type="scientific">Phaeomoniella chlamydospora</name>
    <name type="common">Phaeoacremonium chlamydosporum</name>
    <dbReference type="NCBI Taxonomy" id="158046"/>
    <lineage>
        <taxon>Eukaryota</taxon>
        <taxon>Fungi</taxon>
        <taxon>Dikarya</taxon>
        <taxon>Ascomycota</taxon>
        <taxon>Pezizomycotina</taxon>
        <taxon>Eurotiomycetes</taxon>
        <taxon>Chaetothyriomycetidae</taxon>
        <taxon>Phaeomoniellales</taxon>
        <taxon>Phaeomoniellaceae</taxon>
        <taxon>Phaeomoniella</taxon>
    </lineage>
</organism>
<protein>
    <submittedName>
        <fullName evidence="1">Putative methyltransferase type 11</fullName>
    </submittedName>
</protein>
<dbReference type="AlphaFoldDB" id="A0A0G2G8K6"/>
<sequence>MSHFIPLFESGTITRIYAAEPNEFLHAKLRASARQAGLSDSQYIILHAGGEPSSLLPALSSTGLLTSSSSSIPSSGIFDTILSIRVLCSFTQSDLESTLLVSQALLKPSGKLVFYEHIGNVKDKITQIYVWFLMFIWPIACGGCRLDCKLDLVLNEMTGWKEKKLVEAQGVMDWAVFRFIQGWAQKE</sequence>
<keyword evidence="1" id="KW-0808">Transferase</keyword>
<dbReference type="Gene3D" id="3.40.50.150">
    <property type="entry name" value="Vaccinia Virus protein VP39"/>
    <property type="match status" value="1"/>
</dbReference>
<keyword evidence="1" id="KW-0489">Methyltransferase</keyword>
<accession>A0A0G2G8K6</accession>
<dbReference type="GO" id="GO:0008168">
    <property type="term" value="F:methyltransferase activity"/>
    <property type="evidence" value="ECO:0007669"/>
    <property type="project" value="UniProtKB-KW"/>
</dbReference>
<dbReference type="EMBL" id="LCWF01000289">
    <property type="protein sequence ID" value="KKY13500.1"/>
    <property type="molecule type" value="Genomic_DNA"/>
</dbReference>
<comment type="caution">
    <text evidence="1">The sequence shown here is derived from an EMBL/GenBank/DDBJ whole genome shotgun (WGS) entry which is preliminary data.</text>
</comment>
<evidence type="ECO:0000313" key="2">
    <source>
        <dbReference type="Proteomes" id="UP000053317"/>
    </source>
</evidence>
<dbReference type="OrthoDB" id="540004at2759"/>
<reference evidence="1 2" key="1">
    <citation type="submission" date="2015-05" db="EMBL/GenBank/DDBJ databases">
        <title>Distinctive expansion of gene families associated with plant cell wall degradation and secondary metabolism in the genomes of grapevine trunk pathogens.</title>
        <authorList>
            <person name="Lawrence D.P."/>
            <person name="Travadon R."/>
            <person name="Rolshausen P.E."/>
            <person name="Baumgartner K."/>
        </authorList>
    </citation>
    <scope>NUCLEOTIDE SEQUENCE [LARGE SCALE GENOMIC DNA]</scope>
    <source>
        <strain evidence="1">UCRPC4</strain>
    </source>
</reference>